<name>A0A143PRA1_LUTPR</name>
<dbReference type="PROSITE" id="PS51737">
    <property type="entry name" value="RECOMBINASE_DNA_BIND"/>
    <property type="match status" value="1"/>
</dbReference>
<keyword evidence="1" id="KW-0238">DNA-binding</keyword>
<dbReference type="PANTHER" id="PTHR30461:SF2">
    <property type="entry name" value="SERINE RECOMBINASE PINE-RELATED"/>
    <property type="match status" value="1"/>
</dbReference>
<feature type="domain" description="Resolvase/invertase-type recombinase catalytic" evidence="4">
    <location>
        <begin position="1"/>
        <end position="44"/>
    </location>
</feature>
<dbReference type="AlphaFoldDB" id="A0A143PRA1"/>
<evidence type="ECO:0008006" key="8">
    <source>
        <dbReference type="Google" id="ProtNLM"/>
    </source>
</evidence>
<dbReference type="InterPro" id="IPR038109">
    <property type="entry name" value="DNA_bind_recomb_sf"/>
</dbReference>
<dbReference type="PANTHER" id="PTHR30461">
    <property type="entry name" value="DNA-INVERTASE FROM LAMBDOID PROPHAGE"/>
    <property type="match status" value="1"/>
</dbReference>
<feature type="region of interest" description="Disordered" evidence="3">
    <location>
        <begin position="340"/>
        <end position="364"/>
    </location>
</feature>
<dbReference type="InterPro" id="IPR011109">
    <property type="entry name" value="DNA_bind_recombinase_dom"/>
</dbReference>
<feature type="compositionally biased region" description="Basic residues" evidence="3">
    <location>
        <begin position="162"/>
        <end position="186"/>
    </location>
</feature>
<evidence type="ECO:0000256" key="2">
    <source>
        <dbReference type="ARBA" id="ARBA00023172"/>
    </source>
</evidence>
<dbReference type="Gene3D" id="3.90.1750.20">
    <property type="entry name" value="Putative Large Serine Recombinase, Chain B, Domain 2"/>
    <property type="match status" value="1"/>
</dbReference>
<dbReference type="EMBL" id="CP015136">
    <property type="protein sequence ID" value="AMY10658.1"/>
    <property type="molecule type" value="Genomic_DNA"/>
</dbReference>
<feature type="compositionally biased region" description="Basic and acidic residues" evidence="3">
    <location>
        <begin position="143"/>
        <end position="157"/>
    </location>
</feature>
<evidence type="ECO:0000256" key="1">
    <source>
        <dbReference type="ARBA" id="ARBA00023125"/>
    </source>
</evidence>
<organism evidence="6 7">
    <name type="scientific">Luteitalea pratensis</name>
    <dbReference type="NCBI Taxonomy" id="1855912"/>
    <lineage>
        <taxon>Bacteria</taxon>
        <taxon>Pseudomonadati</taxon>
        <taxon>Acidobacteriota</taxon>
        <taxon>Vicinamibacteria</taxon>
        <taxon>Vicinamibacterales</taxon>
        <taxon>Vicinamibacteraceae</taxon>
        <taxon>Luteitalea</taxon>
    </lineage>
</organism>
<dbReference type="Proteomes" id="UP000076079">
    <property type="component" value="Chromosome"/>
</dbReference>
<dbReference type="InterPro" id="IPR050639">
    <property type="entry name" value="SSR_resolvase"/>
</dbReference>
<keyword evidence="7" id="KW-1185">Reference proteome</keyword>
<dbReference type="PROSITE" id="PS51736">
    <property type="entry name" value="RECOMBINASES_3"/>
    <property type="match status" value="1"/>
</dbReference>
<gene>
    <name evidence="6" type="ORF">LuPra_03897</name>
</gene>
<evidence type="ECO:0000259" key="4">
    <source>
        <dbReference type="PROSITE" id="PS51736"/>
    </source>
</evidence>
<reference evidence="7" key="2">
    <citation type="submission" date="2016-04" db="EMBL/GenBank/DDBJ databases">
        <title>First Complete Genome Sequence of a Subdivision 6 Acidobacterium.</title>
        <authorList>
            <person name="Huang S."/>
            <person name="Vieira S."/>
            <person name="Bunk B."/>
            <person name="Riedel T."/>
            <person name="Sproeer C."/>
            <person name="Overmann J."/>
        </authorList>
    </citation>
    <scope>NUCLEOTIDE SEQUENCE [LARGE SCALE GENOMIC DNA]</scope>
    <source>
        <strain evidence="7">DSM 100886 HEG_-6_39</strain>
    </source>
</reference>
<accession>A0A143PRA1</accession>
<evidence type="ECO:0000256" key="3">
    <source>
        <dbReference type="SAM" id="MobiDB-lite"/>
    </source>
</evidence>
<evidence type="ECO:0000313" key="7">
    <source>
        <dbReference type="Proteomes" id="UP000076079"/>
    </source>
</evidence>
<feature type="domain" description="Recombinase" evidence="5">
    <location>
        <begin position="51"/>
        <end position="163"/>
    </location>
</feature>
<dbReference type="SUPFAM" id="SSF53041">
    <property type="entry name" value="Resolvase-like"/>
    <property type="match status" value="1"/>
</dbReference>
<feature type="region of interest" description="Disordered" evidence="3">
    <location>
        <begin position="127"/>
        <end position="186"/>
    </location>
</feature>
<dbReference type="KEGG" id="abac:LuPra_03897"/>
<evidence type="ECO:0000259" key="5">
    <source>
        <dbReference type="PROSITE" id="PS51737"/>
    </source>
</evidence>
<sequence>MTEPIDDTSTGKLMEGVLAAFAQFDNDVRSERTLAGMKAALTLGRWTFQAPLGYLNAPKWSKSSLVLHPDRAPLVKQAFEDMASGRFTIRDVIRRATEAGLRTRRDRALSPQTFGNMLRTHAAGDCAGAASRPAHGPRAPPGPDRDAPRADAHRELVTRTQRPLRVRTCPRRSAARSHPARSRRTPGCRSARCRCGSYYHCPGRCRTGSVSKGVLEGAFVDELALLQPTPGYMRLIKDRILYAWEQRRAEARDRTADVERRVKSVRHKLDRLDEAFLYAESIDLATYTRQRDKLREELTLSQIDHHTEAVDESMSRVSWRSRSASCRAPRICGYRRRWTTSSGSSSCCSPRASRTTAIGSFEPP</sequence>
<proteinExistence type="predicted"/>
<evidence type="ECO:0000313" key="6">
    <source>
        <dbReference type="EMBL" id="AMY10658.1"/>
    </source>
</evidence>
<keyword evidence="2" id="KW-0233">DNA recombination</keyword>
<dbReference type="InterPro" id="IPR036162">
    <property type="entry name" value="Resolvase-like_N_sf"/>
</dbReference>
<dbReference type="GO" id="GO:0000150">
    <property type="term" value="F:DNA strand exchange activity"/>
    <property type="evidence" value="ECO:0007669"/>
    <property type="project" value="InterPro"/>
</dbReference>
<feature type="compositionally biased region" description="Low complexity" evidence="3">
    <location>
        <begin position="127"/>
        <end position="137"/>
    </location>
</feature>
<feature type="compositionally biased region" description="Low complexity" evidence="3">
    <location>
        <begin position="340"/>
        <end position="356"/>
    </location>
</feature>
<reference evidence="6 7" key="1">
    <citation type="journal article" date="2016" name="Genome Announc.">
        <title>First Complete Genome Sequence of a Subdivision 6 Acidobacterium Strain.</title>
        <authorList>
            <person name="Huang S."/>
            <person name="Vieira S."/>
            <person name="Bunk B."/>
            <person name="Riedel T."/>
            <person name="Sproer C."/>
            <person name="Overmann J."/>
        </authorList>
    </citation>
    <scope>NUCLEOTIDE SEQUENCE [LARGE SCALE GENOMIC DNA]</scope>
    <source>
        <strain evidence="7">DSM 100886 HEG_-6_39</strain>
    </source>
</reference>
<protein>
    <recommendedName>
        <fullName evidence="8">Resolvase/invertase-type recombinase catalytic domain-containing protein</fullName>
    </recommendedName>
</protein>
<dbReference type="InterPro" id="IPR006119">
    <property type="entry name" value="Resolv_N"/>
</dbReference>
<dbReference type="GO" id="GO:0003677">
    <property type="term" value="F:DNA binding"/>
    <property type="evidence" value="ECO:0007669"/>
    <property type="project" value="UniProtKB-KW"/>
</dbReference>